<accession>A0AAW1DBT8</accession>
<dbReference type="CDD" id="cd05236">
    <property type="entry name" value="FAR-N_SDR_e"/>
    <property type="match status" value="1"/>
</dbReference>
<reference evidence="13 14" key="1">
    <citation type="submission" date="2022-12" db="EMBL/GenBank/DDBJ databases">
        <title>Chromosome-level genome assembly of true bugs.</title>
        <authorList>
            <person name="Ma L."/>
            <person name="Li H."/>
        </authorList>
    </citation>
    <scope>NUCLEOTIDE SEQUENCE [LARGE SCALE GENOMIC DNA]</scope>
    <source>
        <strain evidence="13">Lab_2022b</strain>
    </source>
</reference>
<dbReference type="Pfam" id="PF07993">
    <property type="entry name" value="NAD_binding_4"/>
    <property type="match status" value="1"/>
</dbReference>
<evidence type="ECO:0000256" key="8">
    <source>
        <dbReference type="ARBA" id="ARBA00023136"/>
    </source>
</evidence>
<comment type="caution">
    <text evidence="13">The sequence shown here is derived from an EMBL/GenBank/DDBJ whole genome shotgun (WGS) entry which is preliminary data.</text>
</comment>
<dbReference type="Pfam" id="PF03015">
    <property type="entry name" value="Sterile"/>
    <property type="match status" value="1"/>
</dbReference>
<keyword evidence="10" id="KW-0560">Oxidoreductase</keyword>
<dbReference type="PANTHER" id="PTHR11011:SF60">
    <property type="entry name" value="FATTY ACYL-COA REDUCTASE-RELATED"/>
    <property type="match status" value="1"/>
</dbReference>
<evidence type="ECO:0000256" key="7">
    <source>
        <dbReference type="ARBA" id="ARBA00023098"/>
    </source>
</evidence>
<feature type="transmembrane region" description="Helical" evidence="10">
    <location>
        <begin position="469"/>
        <end position="492"/>
    </location>
</feature>
<dbReference type="GO" id="GO:0005777">
    <property type="term" value="C:peroxisome"/>
    <property type="evidence" value="ECO:0007669"/>
    <property type="project" value="TreeGrafter"/>
</dbReference>
<keyword evidence="14" id="KW-1185">Reference proteome</keyword>
<feature type="domain" description="Fatty acyl-CoA reductase C-terminal" evidence="11">
    <location>
        <begin position="361"/>
        <end position="453"/>
    </location>
</feature>
<dbReference type="InterPro" id="IPR013120">
    <property type="entry name" value="FAR_NAD-bd"/>
</dbReference>
<dbReference type="Gene3D" id="3.40.50.720">
    <property type="entry name" value="NAD(P)-binding Rossmann-like Domain"/>
    <property type="match status" value="1"/>
</dbReference>
<evidence type="ECO:0000259" key="11">
    <source>
        <dbReference type="Pfam" id="PF03015"/>
    </source>
</evidence>
<dbReference type="GO" id="GO:0102965">
    <property type="term" value="F:alcohol-forming long-chain fatty acyl-CoA reductase activity"/>
    <property type="evidence" value="ECO:0007669"/>
    <property type="project" value="UniProtKB-EC"/>
</dbReference>
<comment type="catalytic activity">
    <reaction evidence="9 10">
        <text>a long-chain fatty acyl-CoA + 2 NADPH + 2 H(+) = a long-chain primary fatty alcohol + 2 NADP(+) + CoA</text>
        <dbReference type="Rhea" id="RHEA:52716"/>
        <dbReference type="ChEBI" id="CHEBI:15378"/>
        <dbReference type="ChEBI" id="CHEBI:57287"/>
        <dbReference type="ChEBI" id="CHEBI:57783"/>
        <dbReference type="ChEBI" id="CHEBI:58349"/>
        <dbReference type="ChEBI" id="CHEBI:77396"/>
        <dbReference type="ChEBI" id="CHEBI:83139"/>
        <dbReference type="EC" id="1.2.1.84"/>
    </reaction>
</comment>
<organism evidence="13 14">
    <name type="scientific">Rhynocoris fuscipes</name>
    <dbReference type="NCBI Taxonomy" id="488301"/>
    <lineage>
        <taxon>Eukaryota</taxon>
        <taxon>Metazoa</taxon>
        <taxon>Ecdysozoa</taxon>
        <taxon>Arthropoda</taxon>
        <taxon>Hexapoda</taxon>
        <taxon>Insecta</taxon>
        <taxon>Pterygota</taxon>
        <taxon>Neoptera</taxon>
        <taxon>Paraneoptera</taxon>
        <taxon>Hemiptera</taxon>
        <taxon>Heteroptera</taxon>
        <taxon>Panheteroptera</taxon>
        <taxon>Cimicomorpha</taxon>
        <taxon>Reduviidae</taxon>
        <taxon>Harpactorinae</taxon>
        <taxon>Harpactorini</taxon>
        <taxon>Rhynocoris</taxon>
    </lineage>
</organism>
<evidence type="ECO:0000313" key="13">
    <source>
        <dbReference type="EMBL" id="KAK9506457.1"/>
    </source>
</evidence>
<protein>
    <recommendedName>
        <fullName evidence="10">Fatty acyl-CoA reductase</fullName>
        <ecNumber evidence="10">1.2.1.84</ecNumber>
    </recommendedName>
</protein>
<dbReference type="CDD" id="cd09071">
    <property type="entry name" value="FAR_C"/>
    <property type="match status" value="1"/>
</dbReference>
<dbReference type="InterPro" id="IPR026055">
    <property type="entry name" value="FAR"/>
</dbReference>
<evidence type="ECO:0000313" key="14">
    <source>
        <dbReference type="Proteomes" id="UP001461498"/>
    </source>
</evidence>
<evidence type="ECO:0000256" key="6">
    <source>
        <dbReference type="ARBA" id="ARBA00022989"/>
    </source>
</evidence>
<keyword evidence="7 10" id="KW-0443">Lipid metabolism</keyword>
<keyword evidence="5 10" id="KW-0521">NADP</keyword>
<evidence type="ECO:0000256" key="10">
    <source>
        <dbReference type="RuleBase" id="RU363097"/>
    </source>
</evidence>
<dbReference type="Proteomes" id="UP001461498">
    <property type="component" value="Unassembled WGS sequence"/>
</dbReference>
<keyword evidence="4 10" id="KW-0812">Transmembrane</keyword>
<dbReference type="GO" id="GO:0016020">
    <property type="term" value="C:membrane"/>
    <property type="evidence" value="ECO:0007669"/>
    <property type="project" value="UniProtKB-SubCell"/>
</dbReference>
<evidence type="ECO:0000256" key="4">
    <source>
        <dbReference type="ARBA" id="ARBA00022692"/>
    </source>
</evidence>
<feature type="domain" description="Thioester reductase (TE)" evidence="12">
    <location>
        <begin position="20"/>
        <end position="288"/>
    </location>
</feature>
<dbReference type="EC" id="1.2.1.84" evidence="10"/>
<gene>
    <name evidence="13" type="ORF">O3M35_008394</name>
</gene>
<keyword evidence="8 10" id="KW-0472">Membrane</keyword>
<keyword evidence="6 10" id="KW-1133">Transmembrane helix</keyword>
<evidence type="ECO:0000256" key="9">
    <source>
        <dbReference type="ARBA" id="ARBA00052530"/>
    </source>
</evidence>
<dbReference type="AlphaFoldDB" id="A0AAW1DBT8"/>
<dbReference type="EMBL" id="JAPXFL010000005">
    <property type="protein sequence ID" value="KAK9506457.1"/>
    <property type="molecule type" value="Genomic_DNA"/>
</dbReference>
<dbReference type="PANTHER" id="PTHR11011">
    <property type="entry name" value="MALE STERILITY PROTEIN 2-RELATED"/>
    <property type="match status" value="1"/>
</dbReference>
<sequence length="495" mass="56665">MMDDKSSEIVTFINGKNIFLTGATGFVGKLLLDQLLRKCNPNKLYLLIRPKYNVTPAQRLNEIFNHMLYDRLKNEKPNYLDKVQLISGDLSVENLGLSEESKLELIENVDLVIHGAATVKFEEPFITACKINVIGTIAICKLCHQIKNLKAFVHVSTAYCNCPYKDINEEFYEPPISCDKLLNMIDTLDEEQIEILSKKILGKWPNTYVFTKAVGEDVIRTHSQGLPVSIFRPAMIVPTRNEPIQGWIDNKYGPVGYSIAIGYGVLRVAPSDPNYPVDLVPGDMVASGIIAALYETSKQKVSNDVKIYNYTADKENQLTWGAYGDEAMKAFSEMPSENLLWPPSVIYSQNKTIIKILQFFLHLLPSILIDIGLVIMNEKPRAYNLYKKTRCYYETFIYFGLNSWNFSNNNVRKLWNSLNETDQRLFYFDMESLNWKCYIFNSVRESRFHLLKETPDSIPRALKKYRGKLFIQNIILSVMFIGLAALLSKILVTVF</sequence>
<name>A0AAW1DBT8_9HEMI</name>
<dbReference type="GO" id="GO:0035336">
    <property type="term" value="P:long-chain fatty-acyl-CoA metabolic process"/>
    <property type="evidence" value="ECO:0007669"/>
    <property type="project" value="TreeGrafter"/>
</dbReference>
<dbReference type="FunFam" id="3.40.50.720:FF:000143">
    <property type="entry name" value="Fatty acyl-CoA reductase"/>
    <property type="match status" value="1"/>
</dbReference>
<dbReference type="GO" id="GO:0080019">
    <property type="term" value="F:alcohol-forming very long-chain fatty acyl-CoA reductase activity"/>
    <property type="evidence" value="ECO:0007669"/>
    <property type="project" value="InterPro"/>
</dbReference>
<evidence type="ECO:0000256" key="3">
    <source>
        <dbReference type="ARBA" id="ARBA00022516"/>
    </source>
</evidence>
<dbReference type="SUPFAM" id="SSF51735">
    <property type="entry name" value="NAD(P)-binding Rossmann-fold domains"/>
    <property type="match status" value="1"/>
</dbReference>
<proteinExistence type="inferred from homology"/>
<comment type="similarity">
    <text evidence="2 10">Belongs to the fatty acyl-CoA reductase family.</text>
</comment>
<dbReference type="InterPro" id="IPR033640">
    <property type="entry name" value="FAR_C"/>
</dbReference>
<comment type="subcellular location">
    <subcellularLocation>
        <location evidence="1">Membrane</location>
        <topology evidence="1">Multi-pass membrane protein</topology>
    </subcellularLocation>
</comment>
<evidence type="ECO:0000259" key="12">
    <source>
        <dbReference type="Pfam" id="PF07993"/>
    </source>
</evidence>
<evidence type="ECO:0000256" key="5">
    <source>
        <dbReference type="ARBA" id="ARBA00022857"/>
    </source>
</evidence>
<dbReference type="InterPro" id="IPR036291">
    <property type="entry name" value="NAD(P)-bd_dom_sf"/>
</dbReference>
<comment type="function">
    <text evidence="10">Catalyzes the reduction of fatty acyl-CoA to fatty alcohols.</text>
</comment>
<evidence type="ECO:0000256" key="2">
    <source>
        <dbReference type="ARBA" id="ARBA00005928"/>
    </source>
</evidence>
<evidence type="ECO:0000256" key="1">
    <source>
        <dbReference type="ARBA" id="ARBA00004141"/>
    </source>
</evidence>
<keyword evidence="3 10" id="KW-0444">Lipid biosynthesis</keyword>